<reference evidence="3" key="4">
    <citation type="journal article" date="2007" name="Genome Res.">
        <title>Curated Genome Annotation of Oryza sativa ssp. japonica and Comparative Genome Analysis with Arabidopsis thaliana.</title>
        <authorList>
            <consortium name="The Rice Annotation Project (RAP)"/>
            <person name="Itoh T."/>
            <person name="Tanaka T."/>
            <person name="Barrero R.A."/>
            <person name="Yamasaki C."/>
            <person name="Fujii Y."/>
            <person name="Hilton P.B."/>
            <person name="Antonio B.A."/>
            <person name="Aono H."/>
            <person name="Apweiler R."/>
            <person name="Bruskiewich R."/>
            <person name="Bureau T."/>
            <person name="Burr F."/>
            <person name="Costa de Oliveira A."/>
            <person name="Fuks G."/>
            <person name="Habara T."/>
            <person name="Haberer G."/>
            <person name="Han B."/>
            <person name="Harada E."/>
            <person name="Hiraki A.T."/>
            <person name="Hirochika H."/>
            <person name="Hoen D."/>
            <person name="Hokari H."/>
            <person name="Hosokawa S."/>
            <person name="Hsing Y."/>
            <person name="Ikawa H."/>
            <person name="Ikeo K."/>
            <person name="Imanishi T."/>
            <person name="Ito Y."/>
            <person name="Jaiswal P."/>
            <person name="Kanno M."/>
            <person name="Kawahara Y."/>
            <person name="Kawamura T."/>
            <person name="Kawashima H."/>
            <person name="Khurana J.P."/>
            <person name="Kikuchi S."/>
            <person name="Komatsu S."/>
            <person name="Koyanagi K.O."/>
            <person name="Kubooka H."/>
            <person name="Lieberherr D."/>
            <person name="Lin Y.C."/>
            <person name="Lonsdale D."/>
            <person name="Matsumoto T."/>
            <person name="Matsuya A."/>
            <person name="McCombie W.R."/>
            <person name="Messing J."/>
            <person name="Miyao A."/>
            <person name="Mulder N."/>
            <person name="Nagamura Y."/>
            <person name="Nam J."/>
            <person name="Namiki N."/>
            <person name="Numa H."/>
            <person name="Nurimoto S."/>
            <person name="O'donovan C."/>
            <person name="Ohyanagi H."/>
            <person name="Okido T."/>
            <person name="Oota S."/>
            <person name="Osato N."/>
            <person name="Palmer L.E."/>
            <person name="Quetier F."/>
            <person name="Raghuvanshi S."/>
            <person name="Saichi N."/>
            <person name="Sakai H."/>
            <person name="Sakai Y."/>
            <person name="Sakata K."/>
            <person name="Sakurai T."/>
            <person name="Sato F."/>
            <person name="Sato Y."/>
            <person name="Schoof H."/>
            <person name="Seki M."/>
            <person name="Shibata M."/>
            <person name="Shimizu Y."/>
            <person name="Shinozaki K."/>
            <person name="Shinso Y."/>
            <person name="Singh N.K."/>
            <person name="Smith-White B."/>
            <person name="Takeda J."/>
            <person name="Tanino M."/>
            <person name="Tatusova T."/>
            <person name="Thongjuea S."/>
            <person name="Todokoro F."/>
            <person name="Tsugane M."/>
            <person name="Tyagi A.K."/>
            <person name="Vanavichit A."/>
            <person name="Wang A."/>
            <person name="Wing R.A."/>
            <person name="Yamaguchi K."/>
            <person name="Yamamoto M."/>
            <person name="Yamamoto N."/>
            <person name="Yu Y."/>
            <person name="Zhang H."/>
            <person name="Zhao Q."/>
            <person name="Higo K."/>
            <person name="Burr B."/>
            <person name="Gojobori T."/>
            <person name="Sasaki T."/>
        </authorList>
    </citation>
    <scope>NUCLEOTIDE SEQUENCE</scope>
</reference>
<feature type="region of interest" description="Disordered" evidence="1">
    <location>
        <begin position="1"/>
        <end position="34"/>
    </location>
</feature>
<evidence type="ECO:0000313" key="3">
    <source>
        <dbReference type="EMBL" id="BAF05480.1"/>
    </source>
</evidence>
<dbReference type="KEGG" id="dosa:Os01g0614400"/>
<feature type="compositionally biased region" description="Basic and acidic residues" evidence="1">
    <location>
        <begin position="13"/>
        <end position="34"/>
    </location>
</feature>
<proteinExistence type="predicted"/>
<organism evidence="2">
    <name type="scientific">Oryza sativa subsp. japonica</name>
    <name type="common">Rice</name>
    <dbReference type="NCBI Taxonomy" id="39947"/>
    <lineage>
        <taxon>Eukaryota</taxon>
        <taxon>Viridiplantae</taxon>
        <taxon>Streptophyta</taxon>
        <taxon>Embryophyta</taxon>
        <taxon>Tracheophyta</taxon>
        <taxon>Spermatophyta</taxon>
        <taxon>Magnoliopsida</taxon>
        <taxon>Liliopsida</taxon>
        <taxon>Poales</taxon>
        <taxon>Poaceae</taxon>
        <taxon>BOP clade</taxon>
        <taxon>Oryzoideae</taxon>
        <taxon>Oryzeae</taxon>
        <taxon>Oryzinae</taxon>
        <taxon>Oryza</taxon>
        <taxon>Oryza sativa</taxon>
    </lineage>
</organism>
<evidence type="ECO:0000256" key="1">
    <source>
        <dbReference type="SAM" id="MobiDB-lite"/>
    </source>
</evidence>
<reference evidence="3" key="3">
    <citation type="journal article" date="2006" name="Nucleic Acids Res.">
        <title>The Rice Annotation Project Database (RAP-DB): hub for Oryza sativa ssp. japonica genome information.</title>
        <authorList>
            <person name="Ohyanagi H."/>
            <person name="Tanaka T."/>
            <person name="Sakai H."/>
            <person name="Shigemoto Y."/>
            <person name="Yamaguchi K."/>
            <person name="Habara T."/>
            <person name="Fujii Y."/>
            <person name="Antonio B.A."/>
            <person name="Nagamura Y."/>
            <person name="Imanishi T."/>
            <person name="Ikeo K."/>
            <person name="Itoh T."/>
            <person name="Gojobori T."/>
            <person name="Sasaki T."/>
        </authorList>
    </citation>
    <scope>NUCLEOTIDE SEQUENCE</scope>
</reference>
<dbReference type="Proteomes" id="UP000000763">
    <property type="component" value="Chromosome 1"/>
</dbReference>
<dbReference type="Proteomes" id="UP000817658">
    <property type="component" value="Chromosome 1"/>
</dbReference>
<evidence type="ECO:0000313" key="2">
    <source>
        <dbReference type="EMBL" id="BAD61232.1"/>
    </source>
</evidence>
<reference evidence="3" key="8">
    <citation type="submission" date="2012-08" db="EMBL/GenBank/DDBJ databases">
        <title>The Second Rice Annotation Project Meeting (RAP2).</title>
        <authorList>
            <consortium name="The Rice Annotation Project (RAP)"/>
        </authorList>
    </citation>
    <scope>NUCLEOTIDE SEQUENCE</scope>
</reference>
<evidence type="ECO:0000313" key="4">
    <source>
        <dbReference type="Proteomes" id="UP000000763"/>
    </source>
</evidence>
<reference evidence="3" key="5">
    <citation type="journal article" date="2008" name="Nucleic Acids Res.">
        <title>The Rice Annotation Project Database (RAP-DB): 2008 update.</title>
        <authorList>
            <consortium name="The Rice Annotation Project (RAP)"/>
            <person name="Tanaka T."/>
            <person name="Antonio B.A."/>
            <person name="Kikuchi S."/>
            <person name="Matsumoto T."/>
            <person name="Nagamura Y."/>
            <person name="Numa H."/>
            <person name="Sakai H."/>
            <person name="Wu J."/>
            <person name="Itoh T."/>
            <person name="Sasaki T."/>
            <person name="Aono R."/>
            <person name="Fujii Y."/>
            <person name="Habara T."/>
            <person name="Harada E."/>
            <person name="Kanno M."/>
            <person name="Kawahara Y."/>
            <person name="Kawashima H."/>
            <person name="Kubooka H."/>
            <person name="Matsuya A."/>
            <person name="Nakaoka H."/>
            <person name="Saichi N."/>
            <person name="Sanbonmatsu R."/>
            <person name="Sato Y."/>
            <person name="Shinso Y."/>
            <person name="Suzuki M."/>
            <person name="Takeda J."/>
            <person name="Tanino M."/>
            <person name="Todokoro F."/>
            <person name="Yamaguchi K."/>
            <person name="Yamamoto N."/>
            <person name="Yamasaki C."/>
            <person name="Imanishi T."/>
            <person name="Okido T."/>
            <person name="Tada M."/>
            <person name="Ikeo K."/>
            <person name="Tateno Y."/>
            <person name="Gojobori T."/>
            <person name="Lin Y.C."/>
            <person name="Wei F.J."/>
            <person name="Hsing Y.I."/>
            <person name="Zhao Q."/>
            <person name="Han B."/>
            <person name="Kramer M.R."/>
            <person name="McCombie R.W."/>
            <person name="Lonsdale D."/>
            <person name="O'Donovan C.C."/>
            <person name="Whitfield E.J."/>
            <person name="Apweiler R."/>
            <person name="Koyanagi K.O."/>
            <person name="Khurana J.P."/>
            <person name="Raghuvanshi S."/>
            <person name="Singh N.K."/>
            <person name="Tyagi A.K."/>
            <person name="Haberer G."/>
            <person name="Fujisawa M."/>
            <person name="Hosokawa S."/>
            <person name="Ito Y."/>
            <person name="Ikawa H."/>
            <person name="Shibata M."/>
            <person name="Yamamoto M."/>
            <person name="Bruskiewich R.M."/>
            <person name="Hoen D.R."/>
            <person name="Bureau TE."/>
            <person name="Namiki N."/>
            <person name="Ohyanagi H."/>
            <person name="Sakai Y."/>
            <person name="Nobushima S."/>
            <person name="Sakata K."/>
            <person name="Barrero R.A."/>
            <person name="Sato Y."/>
            <person name="Souvorov A."/>
            <person name="Smith-White B."/>
            <person name="Tatusova T."/>
            <person name="An S."/>
            <person name="An G."/>
            <person name="OOta S."/>
            <person name="Fuks G."/>
            <person name="Messing J."/>
            <person name="Christie K.R."/>
            <person name="Lieberherr D."/>
            <person name="Kim H."/>
            <person name="Zuccolo A."/>
            <person name="Wing R.A."/>
            <person name="Nobuta K."/>
            <person name="Green P.J."/>
            <person name="Lu C."/>
            <person name="Meyers BC."/>
            <person name="Chaparro C."/>
            <person name="Piegu B."/>
            <person name="Panaud O."/>
            <person name="Echeverria M."/>
        </authorList>
    </citation>
    <scope>NUCLEOTIDE SEQUENCE</scope>
</reference>
<dbReference type="EMBL" id="AP002866">
    <property type="protein sequence ID" value="BAD61232.1"/>
    <property type="molecule type" value="Genomic_DNA"/>
</dbReference>
<reference evidence="4" key="6">
    <citation type="journal article" date="2008" name="Nucleic Acids Res.">
        <title>The rice annotation project database (RAP-DB): 2008 update.</title>
        <authorList>
            <consortium name="The rice annotation project (RAP)"/>
        </authorList>
    </citation>
    <scope>GENOME REANNOTATION</scope>
    <source>
        <strain evidence="4">cv. Nipponbare</strain>
    </source>
</reference>
<feature type="compositionally biased region" description="Acidic residues" evidence="1">
    <location>
        <begin position="1"/>
        <end position="12"/>
    </location>
</feature>
<dbReference type="EMBL" id="AP008207">
    <property type="protein sequence ID" value="BAF05480.1"/>
    <property type="molecule type" value="Genomic_DNA"/>
</dbReference>
<protein>
    <submittedName>
        <fullName evidence="3">Os01g0614400 protein</fullName>
    </submittedName>
</protein>
<sequence>MRVDPELGEAGDVEVRDGRPRAPDVPLDDGHQAPREPWDDLRLVRDWGRLVVAPVFAAFAGVRSVIRGVHCGWVPRVVQVNFYLLCSGEMLRKKTLVLAESTFWSTQLAHVPSAWLNASSPPISTGFPSASRWSHLQ</sequence>
<reference evidence="3" key="7">
    <citation type="submission" date="2012-08" db="EMBL/GenBank/DDBJ databases">
        <title>Oryza sativa nipponbare(GA3) genomic DNA, chromosome 1.</title>
        <authorList>
            <consortium name="IRGSP(International Rice Genome Sequencing Project)"/>
        </authorList>
    </citation>
    <scope>NUCLEOTIDE SEQUENCE</scope>
</reference>
<reference evidence="3 4" key="2">
    <citation type="journal article" date="2005" name="Nature">
        <title>The map-based sequence of the rice genome.</title>
        <authorList>
            <consortium name="International rice genome sequencing project (IRGSP)"/>
            <person name="Matsumoto T."/>
            <person name="Wu J."/>
            <person name="Kanamori H."/>
            <person name="Katayose Y."/>
            <person name="Fujisawa M."/>
            <person name="Namiki N."/>
            <person name="Mizuno H."/>
            <person name="Yamamoto K."/>
            <person name="Antonio B.A."/>
            <person name="Baba T."/>
            <person name="Sakata K."/>
            <person name="Nagamura Y."/>
            <person name="Aoki H."/>
            <person name="Arikawa K."/>
            <person name="Arita K."/>
            <person name="Bito T."/>
            <person name="Chiden Y."/>
            <person name="Fujitsuka N."/>
            <person name="Fukunaka R."/>
            <person name="Hamada M."/>
            <person name="Harada C."/>
            <person name="Hayashi A."/>
            <person name="Hijishita S."/>
            <person name="Honda M."/>
            <person name="Hosokawa S."/>
            <person name="Ichikawa Y."/>
            <person name="Idonuma A."/>
            <person name="Iijima M."/>
            <person name="Ikeda M."/>
            <person name="Ikeno M."/>
            <person name="Ito K."/>
            <person name="Ito S."/>
            <person name="Ito T."/>
            <person name="Ito Y."/>
            <person name="Ito Y."/>
            <person name="Iwabuchi A."/>
            <person name="Kamiya K."/>
            <person name="Karasawa W."/>
            <person name="Kurita K."/>
            <person name="Katagiri S."/>
            <person name="Kikuta A."/>
            <person name="Kobayashi H."/>
            <person name="Kobayashi N."/>
            <person name="Machita K."/>
            <person name="Maehara T."/>
            <person name="Masukawa M."/>
            <person name="Mizubayashi T."/>
            <person name="Mukai Y."/>
            <person name="Nagasaki H."/>
            <person name="Nagata Y."/>
            <person name="Naito S."/>
            <person name="Nakashima M."/>
            <person name="Nakama Y."/>
            <person name="Nakamichi Y."/>
            <person name="Nakamura M."/>
            <person name="Meguro A."/>
            <person name="Negishi M."/>
            <person name="Ohta I."/>
            <person name="Ohta T."/>
            <person name="Okamoto M."/>
            <person name="Ono N."/>
            <person name="Saji S."/>
            <person name="Sakaguchi M."/>
            <person name="Sakai K."/>
            <person name="Shibata M."/>
            <person name="Shimokawa T."/>
            <person name="Song J."/>
            <person name="Takazaki Y."/>
            <person name="Terasawa K."/>
            <person name="Tsugane M."/>
            <person name="Tsuji K."/>
            <person name="Ueda S."/>
            <person name="Waki K."/>
            <person name="Yamagata H."/>
            <person name="Yamamoto M."/>
            <person name="Yamamoto S."/>
            <person name="Yamane H."/>
            <person name="Yoshiki S."/>
            <person name="Yoshihara R."/>
            <person name="Yukawa K."/>
            <person name="Zhong H."/>
            <person name="Yano M."/>
            <person name="Yuan Q."/>
            <person name="Ouyang S."/>
            <person name="Liu J."/>
            <person name="Jones K.M."/>
            <person name="Gansberger K."/>
            <person name="Moffat K."/>
            <person name="Hill J."/>
            <person name="Bera J."/>
            <person name="Fadrosh D."/>
            <person name="Jin S."/>
            <person name="Johri S."/>
            <person name="Kim M."/>
            <person name="Overton L."/>
            <person name="Reardon M."/>
            <person name="Tsitrin T."/>
            <person name="Vuong H."/>
            <person name="Weaver B."/>
            <person name="Ciecko A."/>
            <person name="Tallon L."/>
            <person name="Jackson J."/>
            <person name="Pai G."/>
            <person name="Aken S.V."/>
            <person name="Utterback T."/>
            <person name="Reidmuller S."/>
            <person name="Feldblyum T."/>
            <person name="Hsiao J."/>
            <person name="Zismann V."/>
            <person name="Iobst S."/>
            <person name="de Vazeille A.R."/>
            <person name="Buell C.R."/>
            <person name="Ying K."/>
            <person name="Li Y."/>
            <person name="Lu T."/>
            <person name="Huang Y."/>
            <person name="Zhao Q."/>
            <person name="Feng Q."/>
            <person name="Zhang L."/>
            <person name="Zhu J."/>
            <person name="Weng Q."/>
            <person name="Mu J."/>
            <person name="Lu Y."/>
            <person name="Fan D."/>
            <person name="Liu Y."/>
            <person name="Guan J."/>
            <person name="Zhang Y."/>
            <person name="Yu S."/>
            <person name="Liu X."/>
            <person name="Zhang Y."/>
            <person name="Hong G."/>
            <person name="Han B."/>
            <person name="Choisne N."/>
            <person name="Demange N."/>
            <person name="Orjeda G."/>
            <person name="Samain S."/>
            <person name="Cattolico L."/>
            <person name="Pelletier E."/>
            <person name="Couloux A."/>
            <person name="Segurens B."/>
            <person name="Wincker P."/>
            <person name="D'Hont A."/>
            <person name="Scarpelli C."/>
            <person name="Weissenbach J."/>
            <person name="Salanoubat M."/>
            <person name="Quetier F."/>
            <person name="Yu Y."/>
            <person name="Kim H.R."/>
            <person name="Rambo T."/>
            <person name="Currie J."/>
            <person name="Collura K."/>
            <person name="Luo M."/>
            <person name="Yang T."/>
            <person name="Ammiraju J.S.S."/>
            <person name="Engler F."/>
            <person name="Soderlund C."/>
            <person name="Wing R.A."/>
            <person name="Palmer L.E."/>
            <person name="de la Bastide M."/>
            <person name="Spiegel L."/>
            <person name="Nascimento L."/>
            <person name="Zutavern T."/>
            <person name="O'Shaughnessy A."/>
            <person name="Dike S."/>
            <person name="Dedhia N."/>
            <person name="Preston R."/>
            <person name="Balija V."/>
            <person name="McCombie W.R."/>
            <person name="Chow T."/>
            <person name="Chen H."/>
            <person name="Chung M."/>
            <person name="Chen C."/>
            <person name="Shaw J."/>
            <person name="Wu H."/>
            <person name="Hsiao K."/>
            <person name="Chao Y."/>
            <person name="Chu M."/>
            <person name="Cheng C."/>
            <person name="Hour A."/>
            <person name="Lee P."/>
            <person name="Lin S."/>
            <person name="Lin Y."/>
            <person name="Liou J."/>
            <person name="Liu S."/>
            <person name="Hsing Y."/>
            <person name="Raghuvanshi S."/>
            <person name="Mohanty A."/>
            <person name="Bharti A.K."/>
            <person name="Gaur A."/>
            <person name="Gupta V."/>
            <person name="Kumar D."/>
            <person name="Ravi V."/>
            <person name="Vij S."/>
            <person name="Kapur A."/>
            <person name="Khurana P."/>
            <person name="Khurana P."/>
            <person name="Khurana J.P."/>
            <person name="Tyagi A.K."/>
            <person name="Gaikwad K."/>
            <person name="Singh A."/>
            <person name="Dalal V."/>
            <person name="Srivastava S."/>
            <person name="Dixit A."/>
            <person name="Pal A.K."/>
            <person name="Ghazi I.A."/>
            <person name="Yadav M."/>
            <person name="Pandit A."/>
            <person name="Bhargava A."/>
            <person name="Sureshbabu K."/>
            <person name="Batra K."/>
            <person name="Sharma T.R."/>
            <person name="Mohapatra T."/>
            <person name="Singh N.K."/>
            <person name="Messing J."/>
            <person name="Nelson A.B."/>
            <person name="Fuks G."/>
            <person name="Kavchok S."/>
            <person name="Keizer G."/>
            <person name="Linton E."/>
            <person name="Llaca V."/>
            <person name="Song R."/>
            <person name="Tanyolac B."/>
            <person name="Young S."/>
            <person name="Ho-Il K."/>
            <person name="Hahn J.H."/>
            <person name="Sangsakoo G."/>
            <person name="Vanavichit A."/>
            <person name="de Mattos Luiz.A.T."/>
            <person name="Zimmer P.D."/>
            <person name="Malone G."/>
            <person name="Dellagostin O."/>
            <person name="de Oliveira A.C."/>
            <person name="Bevan M."/>
            <person name="Bancroft I."/>
            <person name="Minx P."/>
            <person name="Cordum H."/>
            <person name="Wilson R."/>
            <person name="Cheng Z."/>
            <person name="Jin W."/>
            <person name="Jiang J."/>
            <person name="Leong S.A."/>
            <person name="Iwama H."/>
            <person name="Gojobori T."/>
            <person name="Itoh T."/>
            <person name="Niimura Y."/>
            <person name="Fujii Y."/>
            <person name="Habara T."/>
            <person name="Sakai H."/>
            <person name="Sato Y."/>
            <person name="Wilson G."/>
            <person name="Kumar K."/>
            <person name="McCouch S."/>
            <person name="Juretic N."/>
            <person name="Hoen D."/>
            <person name="Wright S."/>
            <person name="Bruskiewich R."/>
            <person name="Bureau T."/>
            <person name="Miyao A."/>
            <person name="Hirochika H."/>
            <person name="Nishikawa T."/>
            <person name="Kadowaki K."/>
            <person name="Sugiura M."/>
            <person name="Burr B."/>
            <person name="Sasaki T."/>
        </authorList>
    </citation>
    <scope>NUCLEOTIDE SEQUENCE [LARGE SCALE GENOMIC DNA]</scope>
    <source>
        <strain evidence="4">cv. Nipponbare</strain>
    </source>
</reference>
<dbReference type="AlphaFoldDB" id="A0A0P0V568"/>
<name>A0A0P0V568_ORYSJ</name>
<accession>A0A0P0V568</accession>
<reference evidence="2" key="1">
    <citation type="journal article" date="2002" name="Nature">
        <title>The genome sequence and structure of rice chromosome 1.</title>
        <authorList>
            <person name="Sasaki T."/>
            <person name="Matsumoto T."/>
            <person name="Yamamoto K."/>
            <person name="Sakata K."/>
            <person name="Baba T."/>
            <person name="Katayose Y."/>
            <person name="Wu J."/>
            <person name="Niimura Y."/>
            <person name="Cheng Z."/>
            <person name="Nagamura Y."/>
            <person name="Antonio B.A."/>
            <person name="Kanamori H."/>
            <person name="Hosokawa S."/>
            <person name="Masukawa M."/>
            <person name="Arikawa K."/>
            <person name="Chiden Y."/>
            <person name="Hayashi M."/>
            <person name="Okamoto M."/>
            <person name="Ando T."/>
            <person name="Aoki H."/>
            <person name="Arita K."/>
            <person name="Hamada M."/>
            <person name="Harada C."/>
            <person name="Hijishita S."/>
            <person name="Honda M."/>
            <person name="Ichikawa Y."/>
            <person name="Idonuma A."/>
            <person name="Iijima M."/>
            <person name="Ikeda M."/>
            <person name="Ikeno M."/>
            <person name="Itoh S."/>
            <person name="Itoh T."/>
            <person name="Itoh Y."/>
            <person name="Itoh Y."/>
            <person name="Iwabuchi A."/>
            <person name="Kamiya K."/>
            <person name="Karasawa W."/>
            <person name="Katagiri S."/>
            <person name="Kikuta A."/>
            <person name="Kobayashi N."/>
            <person name="Kono I."/>
            <person name="Machita K."/>
            <person name="Maehara T."/>
            <person name="Mizuno H."/>
            <person name="Mizubayashi T."/>
            <person name="Mukai Y."/>
            <person name="Nagasaki H."/>
            <person name="Nakashima M."/>
            <person name="Nakama Y."/>
            <person name="Nakamichi Y."/>
            <person name="Nakamura M."/>
            <person name="Namiki N."/>
            <person name="Negishi M."/>
            <person name="Ohta I."/>
            <person name="Ono N."/>
            <person name="Saji S."/>
            <person name="Sakai K."/>
            <person name="Shibata M."/>
            <person name="Shimokawa T."/>
            <person name="Shomura A."/>
            <person name="Song J."/>
            <person name="Takazaki Y."/>
            <person name="Terasawa K."/>
            <person name="Tsuji K."/>
            <person name="Waki K."/>
            <person name="Yamagata H."/>
            <person name="Yamane H."/>
            <person name="Yoshiki S."/>
            <person name="Yoshihara R."/>
            <person name="Yukawa K."/>
            <person name="Zhong H."/>
            <person name="Iwama H."/>
            <person name="Endo T."/>
            <person name="Ito H."/>
            <person name="Hahn J.H."/>
            <person name="Kim H.I."/>
            <person name="Eun M.Y."/>
            <person name="Yano M."/>
            <person name="Jiang J."/>
            <person name="Gojobori T."/>
        </authorList>
    </citation>
    <scope>NUCLEOTIDE SEQUENCE</scope>
</reference>
<dbReference type="Gramene" id="Os01t0614400-01">
    <property type="protein sequence ID" value="Os01t0614400-01"/>
    <property type="gene ID" value="Os01g0614400"/>
</dbReference>
<gene>
    <name evidence="3" type="ordered locus">Os01g0614400</name>
    <name evidence="2" type="ORF">P0410E01.37</name>
</gene>